<reference evidence="2 3" key="1">
    <citation type="submission" date="2024-11" db="EMBL/GenBank/DDBJ databases">
        <title>The Natural Products Discovery Center: Release of the First 8490 Sequenced Strains for Exploring Actinobacteria Biosynthetic Diversity.</title>
        <authorList>
            <person name="Kalkreuter E."/>
            <person name="Kautsar S.A."/>
            <person name="Yang D."/>
            <person name="Bader C.D."/>
            <person name="Teijaro C.N."/>
            <person name="Fluegel L."/>
            <person name="Davis C.M."/>
            <person name="Simpson J.R."/>
            <person name="Lauterbach L."/>
            <person name="Steele A.D."/>
            <person name="Gui C."/>
            <person name="Meng S."/>
            <person name="Li G."/>
            <person name="Viehrig K."/>
            <person name="Ye F."/>
            <person name="Su P."/>
            <person name="Kiefer A.F."/>
            <person name="Nichols A."/>
            <person name="Cepeda A.J."/>
            <person name="Yan W."/>
            <person name="Fan B."/>
            <person name="Jiang Y."/>
            <person name="Adhikari A."/>
            <person name="Zheng C.-J."/>
            <person name="Schuster L."/>
            <person name="Cowan T.M."/>
            <person name="Smanski M.J."/>
            <person name="Chevrette M.G."/>
            <person name="De Carvalho L.P.S."/>
            <person name="Shen B."/>
        </authorList>
    </citation>
    <scope>NUCLEOTIDE SEQUENCE [LARGE SCALE GENOMIC DNA]</scope>
    <source>
        <strain evidence="2 3">NPDC020863</strain>
    </source>
</reference>
<dbReference type="EMBL" id="JBJDQH010000445">
    <property type="protein sequence ID" value="MFK4273983.1"/>
    <property type="molecule type" value="Genomic_DNA"/>
</dbReference>
<dbReference type="Proteomes" id="UP001620295">
    <property type="component" value="Unassembled WGS sequence"/>
</dbReference>
<dbReference type="SUPFAM" id="SSF47336">
    <property type="entry name" value="ACP-like"/>
    <property type="match status" value="1"/>
</dbReference>
<feature type="domain" description="Carrier" evidence="1">
    <location>
        <begin position="1"/>
        <end position="58"/>
    </location>
</feature>
<dbReference type="PROSITE" id="PS50075">
    <property type="entry name" value="CARRIER"/>
    <property type="match status" value="1"/>
</dbReference>
<feature type="non-terminal residue" evidence="2">
    <location>
        <position position="1"/>
    </location>
</feature>
<name>A0ABW8M722_9ACTN</name>
<accession>A0ABW8M722</accession>
<gene>
    <name evidence="2" type="ORF">ACI2L5_55545</name>
</gene>
<evidence type="ECO:0000313" key="2">
    <source>
        <dbReference type="EMBL" id="MFK4273983.1"/>
    </source>
</evidence>
<proteinExistence type="predicted"/>
<evidence type="ECO:0000313" key="3">
    <source>
        <dbReference type="Proteomes" id="UP001620295"/>
    </source>
</evidence>
<dbReference type="Pfam" id="PF00550">
    <property type="entry name" value="PP-binding"/>
    <property type="match status" value="1"/>
</dbReference>
<dbReference type="Gene3D" id="1.10.1200.10">
    <property type="entry name" value="ACP-like"/>
    <property type="match status" value="1"/>
</dbReference>
<organism evidence="2 3">
    <name type="scientific">Streptomyces milbemycinicus</name>
    <dbReference type="NCBI Taxonomy" id="476552"/>
    <lineage>
        <taxon>Bacteria</taxon>
        <taxon>Bacillati</taxon>
        <taxon>Actinomycetota</taxon>
        <taxon>Actinomycetes</taxon>
        <taxon>Kitasatosporales</taxon>
        <taxon>Streptomycetaceae</taxon>
        <taxon>Streptomyces</taxon>
    </lineage>
</organism>
<dbReference type="RefSeq" id="WP_404749653.1">
    <property type="nucleotide sequence ID" value="NZ_JBJDQH010000445.1"/>
</dbReference>
<sequence length="63" mass="6840">PEDITDDSLFKAERGADSLGLLEVHAGLEQEYGISLEHLELVDMTNLKALYVAVATARGPVEQ</sequence>
<evidence type="ECO:0000259" key="1">
    <source>
        <dbReference type="PROSITE" id="PS50075"/>
    </source>
</evidence>
<comment type="caution">
    <text evidence="2">The sequence shown here is derived from an EMBL/GenBank/DDBJ whole genome shotgun (WGS) entry which is preliminary data.</text>
</comment>
<protein>
    <submittedName>
        <fullName evidence="2">Acyl carrier protein</fullName>
    </submittedName>
</protein>
<dbReference type="InterPro" id="IPR036736">
    <property type="entry name" value="ACP-like_sf"/>
</dbReference>
<dbReference type="InterPro" id="IPR009081">
    <property type="entry name" value="PP-bd_ACP"/>
</dbReference>
<keyword evidence="3" id="KW-1185">Reference proteome</keyword>